<dbReference type="GO" id="GO:0033108">
    <property type="term" value="P:mitochondrial respiratory chain complex assembly"/>
    <property type="evidence" value="ECO:0007669"/>
    <property type="project" value="TreeGrafter"/>
</dbReference>
<keyword evidence="12" id="KW-1185">Reference proteome</keyword>
<accession>A0A220UD00</accession>
<keyword evidence="4" id="KW-0274">FAD</keyword>
<dbReference type="SUPFAM" id="SSF51905">
    <property type="entry name" value="FAD/NAD(P)-binding domain"/>
    <property type="match status" value="2"/>
</dbReference>
<dbReference type="PANTHER" id="PTHR43557">
    <property type="entry name" value="APOPTOSIS-INDUCING FACTOR 1"/>
    <property type="match status" value="1"/>
</dbReference>
<dbReference type="SUPFAM" id="SSF55424">
    <property type="entry name" value="FAD/NAD-linked reductases, dimerisation (C-terminal) domain"/>
    <property type="match status" value="1"/>
</dbReference>
<evidence type="ECO:0000256" key="6">
    <source>
        <dbReference type="ARBA" id="ARBA00023002"/>
    </source>
</evidence>
<evidence type="ECO:0000259" key="10">
    <source>
        <dbReference type="Pfam" id="PF14721"/>
    </source>
</evidence>
<proteinExistence type="predicted"/>
<evidence type="ECO:0000256" key="5">
    <source>
        <dbReference type="ARBA" id="ARBA00022946"/>
    </source>
</evidence>
<dbReference type="Gene3D" id="3.30.390.30">
    <property type="match status" value="1"/>
</dbReference>
<dbReference type="Proteomes" id="UP000198398">
    <property type="component" value="Chromosome"/>
</dbReference>
<dbReference type="GO" id="GO:0071949">
    <property type="term" value="F:FAD binding"/>
    <property type="evidence" value="ECO:0007669"/>
    <property type="project" value="TreeGrafter"/>
</dbReference>
<keyword evidence="5" id="KW-0809">Transit peptide</keyword>
<comment type="catalytic activity">
    <reaction evidence="8">
        <text>A + NADH + H(+) = AH2 + NAD(+)</text>
        <dbReference type="Rhea" id="RHEA:11356"/>
        <dbReference type="ChEBI" id="CHEBI:13193"/>
        <dbReference type="ChEBI" id="CHEBI:15378"/>
        <dbReference type="ChEBI" id="CHEBI:17499"/>
        <dbReference type="ChEBI" id="CHEBI:57540"/>
        <dbReference type="ChEBI" id="CHEBI:57945"/>
    </reaction>
</comment>
<dbReference type="InterPro" id="IPR023753">
    <property type="entry name" value="FAD/NAD-binding_dom"/>
</dbReference>
<keyword evidence="7" id="KW-0520">NAD</keyword>
<evidence type="ECO:0000256" key="1">
    <source>
        <dbReference type="ARBA" id="ARBA00001974"/>
    </source>
</evidence>
<dbReference type="PANTHER" id="PTHR43557:SF4">
    <property type="entry name" value="APOPTOSIS-INDUCING FACTOR 1, MITOCHONDRIAL"/>
    <property type="match status" value="1"/>
</dbReference>
<dbReference type="GO" id="GO:0016174">
    <property type="term" value="F:NAD(P)H oxidase H2O2-forming activity"/>
    <property type="evidence" value="ECO:0007669"/>
    <property type="project" value="TreeGrafter"/>
</dbReference>
<dbReference type="Gene3D" id="3.50.50.60">
    <property type="entry name" value="FAD/NAD(P)-binding domain"/>
    <property type="match status" value="2"/>
</dbReference>
<keyword evidence="3" id="KW-0053">Apoptosis</keyword>
<dbReference type="SMART" id="SM01353">
    <property type="entry name" value="AIF_C"/>
    <property type="match status" value="1"/>
</dbReference>
<organism evidence="11 12">
    <name type="scientific">Brachybacterium avium</name>
    <dbReference type="NCBI Taxonomy" id="2017485"/>
    <lineage>
        <taxon>Bacteria</taxon>
        <taxon>Bacillati</taxon>
        <taxon>Actinomycetota</taxon>
        <taxon>Actinomycetes</taxon>
        <taxon>Micrococcales</taxon>
        <taxon>Dermabacteraceae</taxon>
        <taxon>Brachybacterium</taxon>
    </lineage>
</organism>
<evidence type="ECO:0000259" key="9">
    <source>
        <dbReference type="Pfam" id="PF07992"/>
    </source>
</evidence>
<dbReference type="KEGG" id="brv:CFK39_09920"/>
<dbReference type="GO" id="GO:0046983">
    <property type="term" value="F:protein dimerization activity"/>
    <property type="evidence" value="ECO:0007669"/>
    <property type="project" value="InterPro"/>
</dbReference>
<dbReference type="GO" id="GO:0005737">
    <property type="term" value="C:cytoplasm"/>
    <property type="evidence" value="ECO:0007669"/>
    <property type="project" value="TreeGrafter"/>
</dbReference>
<keyword evidence="6" id="KW-0560">Oxidoreductase</keyword>
<dbReference type="PRINTS" id="PR00469">
    <property type="entry name" value="PNDRDTASEII"/>
</dbReference>
<dbReference type="InterPro" id="IPR050446">
    <property type="entry name" value="FAD-oxidoreductase/Apoptosis"/>
</dbReference>
<dbReference type="InterPro" id="IPR029324">
    <property type="entry name" value="AIF_C"/>
</dbReference>
<dbReference type="EMBL" id="CP022316">
    <property type="protein sequence ID" value="ASK66078.1"/>
    <property type="molecule type" value="Genomic_DNA"/>
</dbReference>
<dbReference type="InterPro" id="IPR016156">
    <property type="entry name" value="FAD/NAD-linked_Rdtase_dimer_sf"/>
</dbReference>
<evidence type="ECO:0000256" key="3">
    <source>
        <dbReference type="ARBA" id="ARBA00022703"/>
    </source>
</evidence>
<evidence type="ECO:0000256" key="8">
    <source>
        <dbReference type="ARBA" id="ARBA00047786"/>
    </source>
</evidence>
<dbReference type="Pfam" id="PF14721">
    <property type="entry name" value="AIF_C"/>
    <property type="match status" value="1"/>
</dbReference>
<evidence type="ECO:0000313" key="11">
    <source>
        <dbReference type="EMBL" id="ASK66078.1"/>
    </source>
</evidence>
<dbReference type="RefSeq" id="WP_089065319.1">
    <property type="nucleotide sequence ID" value="NZ_CP022316.1"/>
</dbReference>
<dbReference type="Pfam" id="PF07992">
    <property type="entry name" value="Pyr_redox_2"/>
    <property type="match status" value="1"/>
</dbReference>
<dbReference type="OrthoDB" id="9802028at2"/>
<comment type="cofactor">
    <cofactor evidence="1">
        <name>FAD</name>
        <dbReference type="ChEBI" id="CHEBI:57692"/>
    </cofactor>
</comment>
<evidence type="ECO:0000256" key="2">
    <source>
        <dbReference type="ARBA" id="ARBA00022630"/>
    </source>
</evidence>
<sequence>MTNLEAHYDHVIIGGGMAADSAARAIRTASPEATIAILSADPHSPVYRPALSKDLWTGEDADPASQELHTAEETGASLFTSTLVTELWPNSHRVGTARGQSIHYGKALLATGSSARHFPGVEDDRVVCLRTVGDYRHLRGLAQDGARMVVVGGGYIGSEVAAALTRTGAQVTLAHAGRHLLEHLFPASITGHLEQTFAEHSVTLVPGFRLMGIDTEDELVLHSGQAESLHADVAVLGLGAVLNTNLAEHGGLDLDSGAVVVDPYLRTSARDVYAAGDIALFDDPLLGLRHVEHVDHAQASGTAAGKNMAGAEEAYDYTPLFFSDLFDDGYEAVGRLDASLEMREVWNQDRTAAVVHYLEDGKVEGVLLWNTWDSVDRAREVIAASQNDQLAPEELDGQITPG</sequence>
<gene>
    <name evidence="11" type="ORF">CFK39_09920</name>
</gene>
<evidence type="ECO:0000313" key="12">
    <source>
        <dbReference type="Proteomes" id="UP000198398"/>
    </source>
</evidence>
<reference evidence="12" key="1">
    <citation type="submission" date="2017-07" db="EMBL/GenBank/DDBJ databases">
        <title>Brachybacterium sp. VR2415.</title>
        <authorList>
            <person name="Tak E.J."/>
            <person name="Bae J.-W."/>
        </authorList>
    </citation>
    <scope>NUCLEOTIDE SEQUENCE [LARGE SCALE GENOMIC DNA]</scope>
    <source>
        <strain evidence="12">VR2415</strain>
    </source>
</reference>
<keyword evidence="2" id="KW-0285">Flavoprotein</keyword>
<dbReference type="GO" id="GO:0012501">
    <property type="term" value="P:programmed cell death"/>
    <property type="evidence" value="ECO:0007669"/>
    <property type="project" value="TreeGrafter"/>
</dbReference>
<evidence type="ECO:0000256" key="4">
    <source>
        <dbReference type="ARBA" id="ARBA00022827"/>
    </source>
</evidence>
<name>A0A220UD00_9MICO</name>
<dbReference type="InterPro" id="IPR036188">
    <property type="entry name" value="FAD/NAD-bd_sf"/>
</dbReference>
<protein>
    <submittedName>
        <fullName evidence="11">N-acylamino acid racemase</fullName>
    </submittedName>
</protein>
<feature type="domain" description="Mitochondrial apoptosis-inducing factor C-terminal" evidence="10">
    <location>
        <begin position="304"/>
        <end position="349"/>
    </location>
</feature>
<dbReference type="PRINTS" id="PR00368">
    <property type="entry name" value="FADPNR"/>
</dbReference>
<feature type="domain" description="FAD/NAD(P)-binding" evidence="9">
    <location>
        <begin position="8"/>
        <end position="301"/>
    </location>
</feature>
<evidence type="ECO:0000256" key="7">
    <source>
        <dbReference type="ARBA" id="ARBA00023027"/>
    </source>
</evidence>
<dbReference type="AlphaFoldDB" id="A0A220UD00"/>